<proteinExistence type="predicted"/>
<sequence length="103" mass="12253">MANLTMHEREAAFGIKWKDFDPADKYDENWSKFREALGKVDGWYKKSDGKWLVGDNVTFVDLAIGGWIRYLSLALEKEEWEDLRTWNDGRWGRMVEELEKHLL</sequence>
<evidence type="ECO:0000313" key="2">
    <source>
        <dbReference type="Proteomes" id="UP000790377"/>
    </source>
</evidence>
<dbReference type="EMBL" id="MU269448">
    <property type="protein sequence ID" value="KAH7902867.1"/>
    <property type="molecule type" value="Genomic_DNA"/>
</dbReference>
<reference evidence="1" key="1">
    <citation type="journal article" date="2021" name="New Phytol.">
        <title>Evolutionary innovations through gain and loss of genes in the ectomycorrhizal Boletales.</title>
        <authorList>
            <person name="Wu G."/>
            <person name="Miyauchi S."/>
            <person name="Morin E."/>
            <person name="Kuo A."/>
            <person name="Drula E."/>
            <person name="Varga T."/>
            <person name="Kohler A."/>
            <person name="Feng B."/>
            <person name="Cao Y."/>
            <person name="Lipzen A."/>
            <person name="Daum C."/>
            <person name="Hundley H."/>
            <person name="Pangilinan J."/>
            <person name="Johnson J."/>
            <person name="Barry K."/>
            <person name="LaButti K."/>
            <person name="Ng V."/>
            <person name="Ahrendt S."/>
            <person name="Min B."/>
            <person name="Choi I.G."/>
            <person name="Park H."/>
            <person name="Plett J.M."/>
            <person name="Magnuson J."/>
            <person name="Spatafora J.W."/>
            <person name="Nagy L.G."/>
            <person name="Henrissat B."/>
            <person name="Grigoriev I.V."/>
            <person name="Yang Z.L."/>
            <person name="Xu J."/>
            <person name="Martin F.M."/>
        </authorList>
    </citation>
    <scope>NUCLEOTIDE SEQUENCE</scope>
    <source>
        <strain evidence="1">ATCC 28755</strain>
    </source>
</reference>
<evidence type="ECO:0000313" key="1">
    <source>
        <dbReference type="EMBL" id="KAH7902867.1"/>
    </source>
</evidence>
<protein>
    <submittedName>
        <fullName evidence="1">Uncharacterized protein</fullName>
    </submittedName>
</protein>
<keyword evidence="2" id="KW-1185">Reference proteome</keyword>
<dbReference type="Proteomes" id="UP000790377">
    <property type="component" value="Unassembled WGS sequence"/>
</dbReference>
<name>A0ACB7ZQ92_9AGAM</name>
<comment type="caution">
    <text evidence="1">The sequence shown here is derived from an EMBL/GenBank/DDBJ whole genome shotgun (WGS) entry which is preliminary data.</text>
</comment>
<organism evidence="1 2">
    <name type="scientific">Hygrophoropsis aurantiaca</name>
    <dbReference type="NCBI Taxonomy" id="72124"/>
    <lineage>
        <taxon>Eukaryota</taxon>
        <taxon>Fungi</taxon>
        <taxon>Dikarya</taxon>
        <taxon>Basidiomycota</taxon>
        <taxon>Agaricomycotina</taxon>
        <taxon>Agaricomycetes</taxon>
        <taxon>Agaricomycetidae</taxon>
        <taxon>Boletales</taxon>
        <taxon>Coniophorineae</taxon>
        <taxon>Hygrophoropsidaceae</taxon>
        <taxon>Hygrophoropsis</taxon>
    </lineage>
</organism>
<accession>A0ACB7ZQ92</accession>
<gene>
    <name evidence="1" type="ORF">BJ138DRAFT_261299</name>
</gene>